<reference evidence="2" key="1">
    <citation type="submission" date="2021-11" db="EMBL/GenBank/DDBJ databases">
        <title>Description of novel Flavobacterium species.</title>
        <authorList>
            <person name="Saticioglu I.B."/>
            <person name="Ay H."/>
            <person name="Altun S."/>
            <person name="Duman M."/>
        </authorList>
    </citation>
    <scope>NUCLEOTIDE SEQUENCE</scope>
    <source>
        <strain evidence="2">F-65</strain>
    </source>
</reference>
<keyword evidence="1" id="KW-0472">Membrane</keyword>
<dbReference type="RefSeq" id="WP_229987708.1">
    <property type="nucleotide sequence ID" value="NZ_JAJJMO010000001.1"/>
</dbReference>
<gene>
    <name evidence="2" type="ORF">LNQ49_05645</name>
</gene>
<protein>
    <submittedName>
        <fullName evidence="2">DUF5367 domain-containing protein</fullName>
    </submittedName>
</protein>
<dbReference type="InterPro" id="IPR020509">
    <property type="entry name" value="Uncharacterised_YnzE"/>
</dbReference>
<feature type="transmembrane region" description="Helical" evidence="1">
    <location>
        <begin position="35"/>
        <end position="51"/>
    </location>
</feature>
<accession>A0ABS8MQN9</accession>
<evidence type="ECO:0000256" key="1">
    <source>
        <dbReference type="SAM" id="Phobius"/>
    </source>
</evidence>
<keyword evidence="1" id="KW-0812">Transmembrane</keyword>
<dbReference type="EMBL" id="JAJJMO010000001">
    <property type="protein sequence ID" value="MCC9071078.1"/>
    <property type="molecule type" value="Genomic_DNA"/>
</dbReference>
<evidence type="ECO:0000313" key="2">
    <source>
        <dbReference type="EMBL" id="MCC9071078.1"/>
    </source>
</evidence>
<proteinExistence type="predicted"/>
<evidence type="ECO:0000313" key="3">
    <source>
        <dbReference type="Proteomes" id="UP001430919"/>
    </source>
</evidence>
<organism evidence="2 3">
    <name type="scientific">Flavobacterium pisciphilum</name>
    <dbReference type="NCBI Taxonomy" id="2893755"/>
    <lineage>
        <taxon>Bacteria</taxon>
        <taxon>Pseudomonadati</taxon>
        <taxon>Bacteroidota</taxon>
        <taxon>Flavobacteriia</taxon>
        <taxon>Flavobacteriales</taxon>
        <taxon>Flavobacteriaceae</taxon>
        <taxon>Flavobacterium</taxon>
    </lineage>
</organism>
<sequence>MIIVTTALLLDALITAPFAIIPNHGSYHRFFTSKLLWILVAENLTIVYFYWKLKIKSHTYRSY</sequence>
<comment type="caution">
    <text evidence="2">The sequence shown here is derived from an EMBL/GenBank/DDBJ whole genome shotgun (WGS) entry which is preliminary data.</text>
</comment>
<keyword evidence="3" id="KW-1185">Reference proteome</keyword>
<dbReference type="Pfam" id="PF17329">
    <property type="entry name" value="DUF5367"/>
    <property type="match status" value="1"/>
</dbReference>
<keyword evidence="1" id="KW-1133">Transmembrane helix</keyword>
<name>A0ABS8MQN9_9FLAO</name>
<dbReference type="Proteomes" id="UP001430919">
    <property type="component" value="Unassembled WGS sequence"/>
</dbReference>